<dbReference type="GO" id="GO:0046373">
    <property type="term" value="P:L-arabinose metabolic process"/>
    <property type="evidence" value="ECO:0007669"/>
    <property type="project" value="InterPro"/>
</dbReference>
<feature type="domain" description="Alpha-L-arabinofuranosidase B arabinose-binding" evidence="2">
    <location>
        <begin position="353"/>
        <end position="484"/>
    </location>
</feature>
<dbReference type="EMBL" id="JACHMO010000001">
    <property type="protein sequence ID" value="MBB5801867.1"/>
    <property type="molecule type" value="Genomic_DNA"/>
</dbReference>
<dbReference type="Pfam" id="PF05270">
    <property type="entry name" value="AbfB"/>
    <property type="match status" value="1"/>
</dbReference>
<dbReference type="GO" id="GO:0046556">
    <property type="term" value="F:alpha-L-arabinofuranosidase activity"/>
    <property type="evidence" value="ECO:0007669"/>
    <property type="project" value="InterPro"/>
</dbReference>
<keyword evidence="4" id="KW-1185">Reference proteome</keyword>
<feature type="chain" id="PRO_5039553795" description="Alpha-L-arabinofuranosidase B arabinose-binding domain-containing protein" evidence="1">
    <location>
        <begin position="25"/>
        <end position="486"/>
    </location>
</feature>
<keyword evidence="1" id="KW-0732">Signal</keyword>
<comment type="caution">
    <text evidence="3">The sequence shown here is derived from an EMBL/GenBank/DDBJ whole genome shotgun (WGS) entry which is preliminary data.</text>
</comment>
<gene>
    <name evidence="3" type="ORF">F4560_001635</name>
</gene>
<organism evidence="3 4">
    <name type="scientific">Saccharothrix ecbatanensis</name>
    <dbReference type="NCBI Taxonomy" id="1105145"/>
    <lineage>
        <taxon>Bacteria</taxon>
        <taxon>Bacillati</taxon>
        <taxon>Actinomycetota</taxon>
        <taxon>Actinomycetes</taxon>
        <taxon>Pseudonocardiales</taxon>
        <taxon>Pseudonocardiaceae</taxon>
        <taxon>Saccharothrix</taxon>
    </lineage>
</organism>
<evidence type="ECO:0000313" key="3">
    <source>
        <dbReference type="EMBL" id="MBB5801867.1"/>
    </source>
</evidence>
<sequence>MIASGATIASVLALPGAAAANTHAGIAPHAQSTPAAEHCHRADEFAPKPELGDRVCEMGDGQFKVRTAHGDHTTHIDAPLAKDKGVRDTVNSSAITPLAARSYHCATDSYRIQLVYMIPAGAPDSSATMVPLMRQHFIQSNDMVSNRAAEYGGDLSLRVACDSAGQPAVRVLRSSHNNSSISAIDQEVARQGHRATGQDNVVYWGDGGCGGGVAYGSGDTRPGVENGVNNAPGIAVIYGRCPFTYMLHEQGHSMGAVLPNTPNSSGGGHCNDDADVMCYKDGGPRSGNYRSNVCPSPNGNLDYYWDCNVNDYFHPNPPSGSFLATNWNLAGCSNRMVYRPNCGVAPPTAGVNRLQSHNFPDRYVRHADFDVRIDPNVDPAQDGQFRLVPGLANGSAGWVSFESVNYPGHFLRHSGFDFGLVQNDGSAAFRAASTFRQVAGLADGAAASFQSHEFPDRYVRHSGYLLRLDPVATATDRADSTFRVVS</sequence>
<evidence type="ECO:0000256" key="1">
    <source>
        <dbReference type="SAM" id="SignalP"/>
    </source>
</evidence>
<reference evidence="3 4" key="1">
    <citation type="submission" date="2020-08" db="EMBL/GenBank/DDBJ databases">
        <title>Sequencing the genomes of 1000 actinobacteria strains.</title>
        <authorList>
            <person name="Klenk H.-P."/>
        </authorList>
    </citation>
    <scope>NUCLEOTIDE SEQUENCE [LARGE SCALE GENOMIC DNA]</scope>
    <source>
        <strain evidence="3 4">DSM 45486</strain>
    </source>
</reference>
<dbReference type="AlphaFoldDB" id="A0A7W9LZM9"/>
<dbReference type="Gene3D" id="2.80.10.50">
    <property type="match status" value="1"/>
</dbReference>
<dbReference type="InterPro" id="IPR007934">
    <property type="entry name" value="AbfB_ABD"/>
</dbReference>
<feature type="signal peptide" evidence="1">
    <location>
        <begin position="1"/>
        <end position="24"/>
    </location>
</feature>
<proteinExistence type="predicted"/>
<evidence type="ECO:0000259" key="2">
    <source>
        <dbReference type="Pfam" id="PF05270"/>
    </source>
</evidence>
<dbReference type="InterPro" id="IPR036195">
    <property type="entry name" value="AbfB_ABD_sf"/>
</dbReference>
<protein>
    <recommendedName>
        <fullName evidence="2">Alpha-L-arabinofuranosidase B arabinose-binding domain-containing protein</fullName>
    </recommendedName>
</protein>
<dbReference type="SUPFAM" id="SSF110221">
    <property type="entry name" value="AbfB domain"/>
    <property type="match status" value="1"/>
</dbReference>
<name>A0A7W9LZM9_9PSEU</name>
<dbReference type="Proteomes" id="UP000552097">
    <property type="component" value="Unassembled WGS sequence"/>
</dbReference>
<evidence type="ECO:0000313" key="4">
    <source>
        <dbReference type="Proteomes" id="UP000552097"/>
    </source>
</evidence>
<dbReference type="RefSeq" id="WP_246477755.1">
    <property type="nucleotide sequence ID" value="NZ_JACHMO010000001.1"/>
</dbReference>
<dbReference type="CDD" id="cd23399">
    <property type="entry name" value="beta-trefoil_ABD_ABFB"/>
    <property type="match status" value="1"/>
</dbReference>
<accession>A0A7W9LZM9</accession>